<evidence type="ECO:0000256" key="16">
    <source>
        <dbReference type="ARBA" id="ARBA00023306"/>
    </source>
</evidence>
<gene>
    <name evidence="22" type="ORF">NTJ_11070</name>
</gene>
<feature type="compositionally biased region" description="Basic and acidic residues" evidence="19">
    <location>
        <begin position="248"/>
        <end position="257"/>
    </location>
</feature>
<dbReference type="PANTHER" id="PTHR45629:SF7">
    <property type="entry name" value="DNA EXCISION REPAIR PROTEIN ERCC-6-RELATED"/>
    <property type="match status" value="1"/>
</dbReference>
<comment type="subunit">
    <text evidence="3">Interacts (via N-terminus) with spn-A/Rad51.</text>
</comment>
<feature type="domain" description="Helicase ATP-binding" evidence="20">
    <location>
        <begin position="350"/>
        <end position="529"/>
    </location>
</feature>
<dbReference type="Gene3D" id="3.40.50.300">
    <property type="entry name" value="P-loop containing nucleotide triphosphate hydrolases"/>
    <property type="match status" value="1"/>
</dbReference>
<feature type="compositionally biased region" description="Basic residues" evidence="19">
    <location>
        <begin position="1000"/>
        <end position="1010"/>
    </location>
</feature>
<evidence type="ECO:0000313" key="23">
    <source>
        <dbReference type="Proteomes" id="UP001307889"/>
    </source>
</evidence>
<evidence type="ECO:0000256" key="11">
    <source>
        <dbReference type="ARBA" id="ARBA00022840"/>
    </source>
</evidence>
<keyword evidence="5" id="KW-0132">Cell division</keyword>
<evidence type="ECO:0000256" key="10">
    <source>
        <dbReference type="ARBA" id="ARBA00022806"/>
    </source>
</evidence>
<proteinExistence type="inferred from homology"/>
<dbReference type="Pfam" id="PF25875">
    <property type="entry name" value="WHD_Rad26_CSB"/>
    <property type="match status" value="1"/>
</dbReference>
<organism evidence="22 23">
    <name type="scientific">Nesidiocoris tenuis</name>
    <dbReference type="NCBI Taxonomy" id="355587"/>
    <lineage>
        <taxon>Eukaryota</taxon>
        <taxon>Metazoa</taxon>
        <taxon>Ecdysozoa</taxon>
        <taxon>Arthropoda</taxon>
        <taxon>Hexapoda</taxon>
        <taxon>Insecta</taxon>
        <taxon>Pterygota</taxon>
        <taxon>Neoptera</taxon>
        <taxon>Paraneoptera</taxon>
        <taxon>Hemiptera</taxon>
        <taxon>Heteroptera</taxon>
        <taxon>Panheteroptera</taxon>
        <taxon>Cimicomorpha</taxon>
        <taxon>Miridae</taxon>
        <taxon>Dicyphina</taxon>
        <taxon>Nesidiocoris</taxon>
    </lineage>
</organism>
<feature type="region of interest" description="Disordered" evidence="19">
    <location>
        <begin position="109"/>
        <end position="128"/>
    </location>
</feature>
<comment type="subcellular location">
    <subcellularLocation>
        <location evidence="1">Nucleus</location>
    </subcellularLocation>
</comment>
<accession>A0ABN7B322</accession>
<dbReference type="EMBL" id="AP028917">
    <property type="protein sequence ID" value="BES98254.1"/>
    <property type="molecule type" value="Genomic_DNA"/>
</dbReference>
<keyword evidence="8" id="KW-0498">Mitosis</keyword>
<dbReference type="SUPFAM" id="SSF52540">
    <property type="entry name" value="P-loop containing nucleoside triphosphate hydrolases"/>
    <property type="match status" value="2"/>
</dbReference>
<dbReference type="PROSITE" id="PS51194">
    <property type="entry name" value="HELICASE_CTER"/>
    <property type="match status" value="1"/>
</dbReference>
<dbReference type="Pfam" id="PF00271">
    <property type="entry name" value="Helicase_C"/>
    <property type="match status" value="1"/>
</dbReference>
<evidence type="ECO:0000256" key="4">
    <source>
        <dbReference type="ARBA" id="ARBA00015341"/>
    </source>
</evidence>
<keyword evidence="15" id="KW-0469">Meiosis</keyword>
<evidence type="ECO:0000256" key="18">
    <source>
        <dbReference type="ARBA" id="ARBA00029956"/>
    </source>
</evidence>
<dbReference type="InterPro" id="IPR058951">
    <property type="entry name" value="WHD_Rad26_CSB-like"/>
</dbReference>
<dbReference type="SMART" id="SM00490">
    <property type="entry name" value="HELICc"/>
    <property type="match status" value="1"/>
</dbReference>
<dbReference type="InterPro" id="IPR014001">
    <property type="entry name" value="Helicase_ATP-bd"/>
</dbReference>
<name>A0ABN7B322_9HEMI</name>
<evidence type="ECO:0000256" key="17">
    <source>
        <dbReference type="ARBA" id="ARBA00024776"/>
    </source>
</evidence>
<keyword evidence="12" id="KW-0238">DNA-binding</keyword>
<evidence type="ECO:0000256" key="19">
    <source>
        <dbReference type="SAM" id="MobiDB-lite"/>
    </source>
</evidence>
<comment type="function">
    <text evidence="17">Involved in mitotic DNA repair and meiotic recombination. Functions in the recombinational DNA repair pathway. Essential for interhomolog gene conversion (GC), but may have a less important role in intersister GC than spn-A/Rad51. In the presence of DNA, spn-A/Rad51 enhances the ATPase activity of okr/Rad54.</text>
</comment>
<dbReference type="CDD" id="cd18000">
    <property type="entry name" value="DEXHc_ERCC6"/>
    <property type="match status" value="1"/>
</dbReference>
<evidence type="ECO:0000256" key="14">
    <source>
        <dbReference type="ARBA" id="ARBA00023242"/>
    </source>
</evidence>
<dbReference type="Pfam" id="PF00176">
    <property type="entry name" value="SNF2-rel_dom"/>
    <property type="match status" value="1"/>
</dbReference>
<reference evidence="22 23" key="1">
    <citation type="submission" date="2023-09" db="EMBL/GenBank/DDBJ databases">
        <title>Nesidiocoris tenuis whole genome shotgun sequence.</title>
        <authorList>
            <person name="Shibata T."/>
            <person name="Shimoda M."/>
            <person name="Kobayashi T."/>
            <person name="Uehara T."/>
        </authorList>
    </citation>
    <scope>NUCLEOTIDE SEQUENCE [LARGE SCALE GENOMIC DNA]</scope>
    <source>
        <strain evidence="22 23">Japan</strain>
    </source>
</reference>
<evidence type="ECO:0000256" key="15">
    <source>
        <dbReference type="ARBA" id="ARBA00023254"/>
    </source>
</evidence>
<evidence type="ECO:0000259" key="21">
    <source>
        <dbReference type="PROSITE" id="PS51194"/>
    </source>
</evidence>
<dbReference type="Proteomes" id="UP001307889">
    <property type="component" value="Chromosome 9"/>
</dbReference>
<keyword evidence="6" id="KW-0547">Nucleotide-binding</keyword>
<keyword evidence="23" id="KW-1185">Reference proteome</keyword>
<evidence type="ECO:0000256" key="3">
    <source>
        <dbReference type="ARBA" id="ARBA00011467"/>
    </source>
</evidence>
<feature type="region of interest" description="Disordered" evidence="19">
    <location>
        <begin position="75"/>
        <end position="98"/>
    </location>
</feature>
<evidence type="ECO:0000313" key="22">
    <source>
        <dbReference type="EMBL" id="BES98254.1"/>
    </source>
</evidence>
<evidence type="ECO:0000256" key="12">
    <source>
        <dbReference type="ARBA" id="ARBA00023125"/>
    </source>
</evidence>
<dbReference type="InterPro" id="IPR000330">
    <property type="entry name" value="SNF2_N"/>
</dbReference>
<evidence type="ECO:0000256" key="13">
    <source>
        <dbReference type="ARBA" id="ARBA00023204"/>
    </source>
</evidence>
<dbReference type="InterPro" id="IPR027417">
    <property type="entry name" value="P-loop_NTPase"/>
</dbReference>
<dbReference type="PANTHER" id="PTHR45629">
    <property type="entry name" value="SNF2/RAD54 FAMILY MEMBER"/>
    <property type="match status" value="1"/>
</dbReference>
<feature type="region of interest" description="Disordered" evidence="19">
    <location>
        <begin position="134"/>
        <end position="302"/>
    </location>
</feature>
<evidence type="ECO:0000256" key="1">
    <source>
        <dbReference type="ARBA" id="ARBA00004123"/>
    </source>
</evidence>
<dbReference type="InterPro" id="IPR050496">
    <property type="entry name" value="SNF2_RAD54_helicase_repair"/>
</dbReference>
<evidence type="ECO:0000256" key="8">
    <source>
        <dbReference type="ARBA" id="ARBA00022776"/>
    </source>
</evidence>
<evidence type="ECO:0000256" key="7">
    <source>
        <dbReference type="ARBA" id="ARBA00022763"/>
    </source>
</evidence>
<protein>
    <recommendedName>
        <fullName evidence="4">DNA repair and recombination protein RAD54-like</fullName>
    </recommendedName>
    <alternativeName>
        <fullName evidence="18">Protein okra</fullName>
    </alternativeName>
</protein>
<sequence length="1198" mass="135180">MESSDFHDVESEMSPGGIADVKTAKDFCVNVSAIESVAKTQQASELQQLELDVFDHATLEKGIIAQVNEAIQNAAVNKDPSATDEPKEKGEIVDDLEEESDFAKKVRLGELTPFDQSEEGRSFQKKAQDGFNEALLKYMENQQRLQQSRKKKSENSPKKVQPPKPVVKRKNRAPKEFVDDPTQPVKGKGKKSSKGKFLGSSQTKRRKKEKLGSRKSRGRARSDTAPQPGEVNAANFDNESGSEYLPSDSEKSDDEAVPRSSKPIKKLLSTAARSDSDTDWDSSDDDTSKKRQGNKELDDGDPHYFTKRVKHIDRNEYLKELQVVLGEFKCPKIIWEKLYKYQQVAVKWFWELNQQRCGGILGDEMGLGKTIQIIAFLAGLYASDLYDYDTEYTGLGPTLIVCPTTVMHQWVREFHKWFPIVRVAILHESGTYTNTGKERTRLIDSIHSYHDHGILITSYSGMVQHSKKILDKQWHYVILDEGHKIRNHQAQVTVVAKKIDTPHRLILSGSPLQNNLRELWSLFDFIYPGKLGTLQVFTNVFHLPVVAGGYANASPSQVLQAYKCAVTLKTTIMPYLLRRMKCDVDAHIKLPPKTEQVLFCKLTEQQRQLYVDYLKDVSIEDMVRGSARLFVGLMNLRKICNHPDLFSGGPSNDFTLNDKQEGSPQDRFGYWERAGKMIVVKTLLKIWFEQKHRVLLFAQGQKMLLILEDFVKRSGYQYLKLDGTTSVSARQPLIDRFNQDSSYFVMLLTTKVGGLGVNLTGANRVVIYDPDWNPATDTQARERAWRIGQEKDVTIYRLVTAGTIEEKVYHRQIYKQFLSNKILKDPKQRRFFKSNELSELFTLSETVKGGTTETCAIFAGTGSEVNLAKLSSVKKPKYVAQEEAKDPKITFSDAKIEQMKKIAQLLSKRIASQISPTKVVDDEPKAGGSKDVEAVIEEVGSNVDIYGPDGQIVVEKAQKLKQPPTVSPISTKVSTGVDENENHTSPKRKRGESEAESSPRKKKHRRKTKRVKFEGHDVPNLVKCKKFKKDKDEEQEQNAATQDDYVLHKLFAKSGIATALRHDTIMEGGPHDYAIIEAEADKMAEEAIKAVKQSRAQIPTVRKPLVRSTIQGSDLLSAIRKRNMIVDTSDTENDLVKSLVTWLNSVGGVATTDEVVQEFSSKVDDGKSALFKSLLGKIAKFSRSKNTGYWTIKDEFKM</sequence>
<evidence type="ECO:0000256" key="2">
    <source>
        <dbReference type="ARBA" id="ARBA00007025"/>
    </source>
</evidence>
<keyword evidence="7" id="KW-0227">DNA damage</keyword>
<feature type="region of interest" description="Disordered" evidence="19">
    <location>
        <begin position="957"/>
        <end position="1015"/>
    </location>
</feature>
<dbReference type="InterPro" id="IPR038718">
    <property type="entry name" value="SNF2-like_sf"/>
</dbReference>
<dbReference type="InterPro" id="IPR001650">
    <property type="entry name" value="Helicase_C-like"/>
</dbReference>
<feature type="compositionally biased region" description="Basic and acidic residues" evidence="19">
    <location>
        <begin position="286"/>
        <end position="302"/>
    </location>
</feature>
<feature type="domain" description="Helicase C-terminal" evidence="21">
    <location>
        <begin position="679"/>
        <end position="838"/>
    </location>
</feature>
<keyword evidence="13" id="KW-0234">DNA repair</keyword>
<dbReference type="SMART" id="SM00487">
    <property type="entry name" value="DEXDc"/>
    <property type="match status" value="1"/>
</dbReference>
<evidence type="ECO:0000256" key="9">
    <source>
        <dbReference type="ARBA" id="ARBA00022801"/>
    </source>
</evidence>
<dbReference type="Gene3D" id="3.40.50.10810">
    <property type="entry name" value="Tandem AAA-ATPase domain"/>
    <property type="match status" value="1"/>
</dbReference>
<evidence type="ECO:0000256" key="5">
    <source>
        <dbReference type="ARBA" id="ARBA00022618"/>
    </source>
</evidence>
<feature type="compositionally biased region" description="Basic and acidic residues" evidence="19">
    <location>
        <begin position="118"/>
        <end position="128"/>
    </location>
</feature>
<evidence type="ECO:0000259" key="20">
    <source>
        <dbReference type="PROSITE" id="PS51192"/>
    </source>
</evidence>
<feature type="compositionally biased region" description="Basic residues" evidence="19">
    <location>
        <begin position="203"/>
        <end position="219"/>
    </location>
</feature>
<keyword evidence="9" id="KW-0378">Hydrolase</keyword>
<dbReference type="PROSITE" id="PS51192">
    <property type="entry name" value="HELICASE_ATP_BIND_1"/>
    <property type="match status" value="1"/>
</dbReference>
<keyword evidence="16" id="KW-0131">Cell cycle</keyword>
<comment type="similarity">
    <text evidence="2">Belongs to the SNF2/RAD54 helicase family.</text>
</comment>
<dbReference type="CDD" id="cd22254">
    <property type="entry name" value="CSB_WHD"/>
    <property type="match status" value="1"/>
</dbReference>
<evidence type="ECO:0000256" key="6">
    <source>
        <dbReference type="ARBA" id="ARBA00022741"/>
    </source>
</evidence>
<keyword evidence="11" id="KW-0067">ATP-binding</keyword>
<dbReference type="CDD" id="cd18793">
    <property type="entry name" value="SF2_C_SNF"/>
    <property type="match status" value="1"/>
</dbReference>
<dbReference type="InterPro" id="IPR049730">
    <property type="entry name" value="SNF2/RAD54-like_C"/>
</dbReference>
<keyword evidence="10" id="KW-0347">Helicase</keyword>
<keyword evidence="14" id="KW-0539">Nucleus</keyword>